<evidence type="ECO:0000313" key="2">
    <source>
        <dbReference type="Proteomes" id="UP000630097"/>
    </source>
</evidence>
<accession>A0A8J3M8Q3</accession>
<evidence type="ECO:0000313" key="1">
    <source>
        <dbReference type="EMBL" id="GIG79935.1"/>
    </source>
</evidence>
<keyword evidence="2" id="KW-1185">Reference proteome</keyword>
<organism evidence="1 2">
    <name type="scientific">Planotetraspora kaengkrachanensis</name>
    <dbReference type="NCBI Taxonomy" id="575193"/>
    <lineage>
        <taxon>Bacteria</taxon>
        <taxon>Bacillati</taxon>
        <taxon>Actinomycetota</taxon>
        <taxon>Actinomycetes</taxon>
        <taxon>Streptosporangiales</taxon>
        <taxon>Streptosporangiaceae</taxon>
        <taxon>Planotetraspora</taxon>
    </lineage>
</organism>
<dbReference type="RefSeq" id="WP_203883373.1">
    <property type="nucleotide sequence ID" value="NZ_BAABHH010000005.1"/>
</dbReference>
<name>A0A8J3M8Q3_9ACTN</name>
<protein>
    <submittedName>
        <fullName evidence="1">Uncharacterized protein</fullName>
    </submittedName>
</protein>
<sequence length="68" mass="8064">MGDLTDWVELKPAEEELAKAEMVRAAREWLALNPRDSDAVGRYFDHWLYDIFGHDQSYLHRARSRQTE</sequence>
<dbReference type="Proteomes" id="UP000630097">
    <property type="component" value="Unassembled WGS sequence"/>
</dbReference>
<dbReference type="AlphaFoldDB" id="A0A8J3M8Q3"/>
<dbReference type="EMBL" id="BONV01000011">
    <property type="protein sequence ID" value="GIG79935.1"/>
    <property type="molecule type" value="Genomic_DNA"/>
</dbReference>
<comment type="caution">
    <text evidence="1">The sequence shown here is derived from an EMBL/GenBank/DDBJ whole genome shotgun (WGS) entry which is preliminary data.</text>
</comment>
<reference evidence="1 2" key="1">
    <citation type="submission" date="2021-01" db="EMBL/GenBank/DDBJ databases">
        <title>Whole genome shotgun sequence of Planotetraspora kaengkrachanensis NBRC 104272.</title>
        <authorList>
            <person name="Komaki H."/>
            <person name="Tamura T."/>
        </authorList>
    </citation>
    <scope>NUCLEOTIDE SEQUENCE [LARGE SCALE GENOMIC DNA]</scope>
    <source>
        <strain evidence="1 2">NBRC 104272</strain>
    </source>
</reference>
<gene>
    <name evidence="1" type="ORF">Pka01_30620</name>
</gene>
<proteinExistence type="predicted"/>